<gene>
    <name evidence="1" type="ORF">LSS_21915</name>
</gene>
<protein>
    <submittedName>
        <fullName evidence="1">Uncharacterized protein</fullName>
    </submittedName>
</protein>
<evidence type="ECO:0000313" key="1">
    <source>
        <dbReference type="EMBL" id="AIT10930.1"/>
    </source>
</evidence>
<reference evidence="1" key="1">
    <citation type="journal article" date="2012" name="Gene">
        <title>Sequence of Leptospira santarosai serovar Shermani genome and prediction of virulence-associated genes.</title>
        <authorList>
            <person name="Chou L.F."/>
            <person name="Chen Y.T."/>
            <person name="Lu C.W."/>
            <person name="Ko Y.C."/>
            <person name="Tang C.Y."/>
            <person name="Pan M.J."/>
            <person name="Tian Y.C."/>
            <person name="Chiu C.H."/>
            <person name="Hung C.C."/>
            <person name="Yang C.W."/>
        </authorList>
    </citation>
    <scope>NUCLEOTIDE SEQUENCE [LARGE SCALE GENOMIC DNA]</scope>
    <source>
        <strain evidence="1">LT 821</strain>
    </source>
</reference>
<organism evidence="1">
    <name type="scientific">Leptospira santarosai serovar Shermani str. LT 821</name>
    <dbReference type="NCBI Taxonomy" id="758847"/>
    <lineage>
        <taxon>Bacteria</taxon>
        <taxon>Pseudomonadati</taxon>
        <taxon>Spirochaetota</taxon>
        <taxon>Spirochaetia</taxon>
        <taxon>Leptospirales</taxon>
        <taxon>Leptospiraceae</taxon>
        <taxon>Leptospira</taxon>
    </lineage>
</organism>
<sequence length="130" mass="15120">MQKEDLSSNNKRKQYIAENIFRAKKKLRYHTWLMIPGKEFHPPFDWQFPDGKIVDSKTDFESLPEWVGPICEVVLPMIAKKGWHMSFLFNGHVDICDSESWAILDIPPAPLSTVLIDIHIKTQENEANIQ</sequence>
<name>A0A097ESQ1_9LEPT</name>
<dbReference type="EMBL" id="CP006694">
    <property type="protein sequence ID" value="AIT10930.1"/>
    <property type="molecule type" value="Genomic_DNA"/>
</dbReference>
<dbReference type="RefSeq" id="WP_004492281.1">
    <property type="nucleotide sequence ID" value="NZ_CP006694.1"/>
</dbReference>
<dbReference type="AlphaFoldDB" id="A0A097ESQ1"/>
<dbReference type="Proteomes" id="UP000035800">
    <property type="component" value="Chromosome I"/>
</dbReference>
<reference evidence="1" key="3">
    <citation type="journal article" date="2014" name="Emerg. Microbes Infect.">
        <title>Potential impact on kidney infection: a whole-genome analysis of Leptospira santarosai serovar Shermani.</title>
        <authorList>
            <person name="Chou L.F."/>
            <person name="Chen T.W."/>
            <person name="Ko Y.C."/>
            <person name="Pan M.J."/>
            <person name="Tian Y.C."/>
            <person name="Chiu C.H."/>
            <person name="Tang P."/>
            <person name="Hung C.C."/>
            <person name="Yang C.W."/>
        </authorList>
    </citation>
    <scope>NUCLEOTIDE SEQUENCE</scope>
    <source>
        <strain evidence="1">LT 821</strain>
    </source>
</reference>
<dbReference type="GeneID" id="29740902"/>
<accession>A0A097ESQ1</accession>
<reference evidence="1" key="2">
    <citation type="submission" date="2013-09" db="EMBL/GenBank/DDBJ databases">
        <authorList>
            <person name="Yang C.-W."/>
        </authorList>
    </citation>
    <scope>NUCLEOTIDE SEQUENCE</scope>
    <source>
        <strain evidence="1">LT 821</strain>
    </source>
</reference>
<proteinExistence type="predicted"/>
<dbReference type="KEGG" id="lst:LSS_21915"/>
<dbReference type="STRING" id="758847.LSS_21915"/>